<reference evidence="1" key="1">
    <citation type="submission" date="2018-11" db="EMBL/GenBank/DDBJ databases">
        <authorList>
            <consortium name="Pathogen Informatics"/>
        </authorList>
    </citation>
    <scope>NUCLEOTIDE SEQUENCE</scope>
</reference>
<evidence type="ECO:0000313" key="1">
    <source>
        <dbReference type="EMBL" id="VEL34153.1"/>
    </source>
</evidence>
<dbReference type="Proteomes" id="UP000784294">
    <property type="component" value="Unassembled WGS sequence"/>
</dbReference>
<protein>
    <submittedName>
        <fullName evidence="1">Uncharacterized protein</fullName>
    </submittedName>
</protein>
<dbReference type="EMBL" id="CAAALY010247093">
    <property type="protein sequence ID" value="VEL34153.1"/>
    <property type="molecule type" value="Genomic_DNA"/>
</dbReference>
<comment type="caution">
    <text evidence="1">The sequence shown here is derived from an EMBL/GenBank/DDBJ whole genome shotgun (WGS) entry which is preliminary data.</text>
</comment>
<accession>A0A3S5ANV3</accession>
<gene>
    <name evidence="1" type="ORF">PXEA_LOCUS27593</name>
</gene>
<name>A0A3S5ANV3_9PLAT</name>
<organism evidence="1 2">
    <name type="scientific">Protopolystoma xenopodis</name>
    <dbReference type="NCBI Taxonomy" id="117903"/>
    <lineage>
        <taxon>Eukaryota</taxon>
        <taxon>Metazoa</taxon>
        <taxon>Spiralia</taxon>
        <taxon>Lophotrochozoa</taxon>
        <taxon>Platyhelminthes</taxon>
        <taxon>Monogenea</taxon>
        <taxon>Polyopisthocotylea</taxon>
        <taxon>Polystomatidea</taxon>
        <taxon>Polystomatidae</taxon>
        <taxon>Protopolystoma</taxon>
    </lineage>
</organism>
<sequence length="177" mass="19459">MKNHHKTWCRAPKMPITRQTKAQYGFIGIEKQCAEAKYPQIYTHKPSCLQGRLRLKGDPSTRRDVIISFSVPPAGPVPERLAGKATWEALTPGEPASSLDPTSSCPLAGRLAGWLTLLSFTHSHSLSAKDPLTCQLIWYFVALSAPNTFCVNLPLPFPVSPLSTLDLQVYSPPSFQA</sequence>
<keyword evidence="2" id="KW-1185">Reference proteome</keyword>
<proteinExistence type="predicted"/>
<evidence type="ECO:0000313" key="2">
    <source>
        <dbReference type="Proteomes" id="UP000784294"/>
    </source>
</evidence>
<dbReference type="AlphaFoldDB" id="A0A3S5ANV3"/>